<feature type="non-terminal residue" evidence="2">
    <location>
        <position position="1"/>
    </location>
</feature>
<reference evidence="2" key="1">
    <citation type="submission" date="2020-03" db="EMBL/GenBank/DDBJ databases">
        <authorList>
            <person name="Weist P."/>
        </authorList>
    </citation>
    <scope>NUCLEOTIDE SEQUENCE</scope>
</reference>
<protein>
    <submittedName>
        <fullName evidence="2">Uncharacterized protein</fullName>
    </submittedName>
</protein>
<evidence type="ECO:0000313" key="2">
    <source>
        <dbReference type="EMBL" id="CAB1438818.1"/>
    </source>
</evidence>
<proteinExistence type="predicted"/>
<sequence length="90" mass="9953">DAHVRFPAEFLTPSVFVFVHLIISGSHSNTPLEKDEEEEENEEKEEKEEEERVGLYSGIPGTSLLGAVTGATKHKSDHVRPQPPEMQGVA</sequence>
<evidence type="ECO:0000313" key="3">
    <source>
        <dbReference type="Proteomes" id="UP001153269"/>
    </source>
</evidence>
<feature type="compositionally biased region" description="Acidic residues" evidence="1">
    <location>
        <begin position="34"/>
        <end position="51"/>
    </location>
</feature>
<accession>A0A9N7UXM3</accession>
<evidence type="ECO:0000256" key="1">
    <source>
        <dbReference type="SAM" id="MobiDB-lite"/>
    </source>
</evidence>
<feature type="region of interest" description="Disordered" evidence="1">
    <location>
        <begin position="27"/>
        <end position="90"/>
    </location>
</feature>
<dbReference type="EMBL" id="CADEAL010002212">
    <property type="protein sequence ID" value="CAB1438818.1"/>
    <property type="molecule type" value="Genomic_DNA"/>
</dbReference>
<dbReference type="Proteomes" id="UP001153269">
    <property type="component" value="Unassembled WGS sequence"/>
</dbReference>
<keyword evidence="3" id="KW-1185">Reference proteome</keyword>
<name>A0A9N7UXM3_PLEPL</name>
<dbReference type="AlphaFoldDB" id="A0A9N7UXM3"/>
<comment type="caution">
    <text evidence="2">The sequence shown here is derived from an EMBL/GenBank/DDBJ whole genome shotgun (WGS) entry which is preliminary data.</text>
</comment>
<organism evidence="2 3">
    <name type="scientific">Pleuronectes platessa</name>
    <name type="common">European plaice</name>
    <dbReference type="NCBI Taxonomy" id="8262"/>
    <lineage>
        <taxon>Eukaryota</taxon>
        <taxon>Metazoa</taxon>
        <taxon>Chordata</taxon>
        <taxon>Craniata</taxon>
        <taxon>Vertebrata</taxon>
        <taxon>Euteleostomi</taxon>
        <taxon>Actinopterygii</taxon>
        <taxon>Neopterygii</taxon>
        <taxon>Teleostei</taxon>
        <taxon>Neoteleostei</taxon>
        <taxon>Acanthomorphata</taxon>
        <taxon>Carangaria</taxon>
        <taxon>Pleuronectiformes</taxon>
        <taxon>Pleuronectoidei</taxon>
        <taxon>Pleuronectidae</taxon>
        <taxon>Pleuronectes</taxon>
    </lineage>
</organism>
<gene>
    <name evidence="2" type="ORF">PLEPLA_LOCUS26687</name>
</gene>